<keyword evidence="2" id="KW-1185">Reference proteome</keyword>
<sequence length="73" mass="8137">MHLGLNKINVDSMMECDTAFISVYTAPSILACSMKLQCLRSQLSLHTRSHTLSGTTTGTHQRYCNASFSRRVD</sequence>
<protein>
    <submittedName>
        <fullName evidence="1">Uncharacterized protein</fullName>
    </submittedName>
</protein>
<proteinExistence type="predicted"/>
<accession>A0A6A5VG12</accession>
<reference evidence="1" key="1">
    <citation type="journal article" date="2020" name="Stud. Mycol.">
        <title>101 Dothideomycetes genomes: a test case for predicting lifestyles and emergence of pathogens.</title>
        <authorList>
            <person name="Haridas S."/>
            <person name="Albert R."/>
            <person name="Binder M."/>
            <person name="Bloem J."/>
            <person name="Labutti K."/>
            <person name="Salamov A."/>
            <person name="Andreopoulos B."/>
            <person name="Baker S."/>
            <person name="Barry K."/>
            <person name="Bills G."/>
            <person name="Bluhm B."/>
            <person name="Cannon C."/>
            <person name="Castanera R."/>
            <person name="Culley D."/>
            <person name="Daum C."/>
            <person name="Ezra D."/>
            <person name="Gonzalez J."/>
            <person name="Henrissat B."/>
            <person name="Kuo A."/>
            <person name="Liang C."/>
            <person name="Lipzen A."/>
            <person name="Lutzoni F."/>
            <person name="Magnuson J."/>
            <person name="Mondo S."/>
            <person name="Nolan M."/>
            <person name="Ohm R."/>
            <person name="Pangilinan J."/>
            <person name="Park H.-J."/>
            <person name="Ramirez L."/>
            <person name="Alfaro M."/>
            <person name="Sun H."/>
            <person name="Tritt A."/>
            <person name="Yoshinaga Y."/>
            <person name="Zwiers L.-H."/>
            <person name="Turgeon B."/>
            <person name="Goodwin S."/>
            <person name="Spatafora J."/>
            <person name="Crous P."/>
            <person name="Grigoriev I."/>
        </authorList>
    </citation>
    <scope>NUCLEOTIDE SEQUENCE</scope>
    <source>
        <strain evidence="1">CBS 107.79</strain>
    </source>
</reference>
<dbReference type="AlphaFoldDB" id="A0A6A5VG12"/>
<gene>
    <name evidence="1" type="ORF">BU23DRAFT_502582</name>
</gene>
<evidence type="ECO:0000313" key="1">
    <source>
        <dbReference type="EMBL" id="KAF1976005.1"/>
    </source>
</evidence>
<dbReference type="Proteomes" id="UP000800036">
    <property type="component" value="Unassembled WGS sequence"/>
</dbReference>
<organism evidence="1 2">
    <name type="scientific">Bimuria novae-zelandiae CBS 107.79</name>
    <dbReference type="NCBI Taxonomy" id="1447943"/>
    <lineage>
        <taxon>Eukaryota</taxon>
        <taxon>Fungi</taxon>
        <taxon>Dikarya</taxon>
        <taxon>Ascomycota</taxon>
        <taxon>Pezizomycotina</taxon>
        <taxon>Dothideomycetes</taxon>
        <taxon>Pleosporomycetidae</taxon>
        <taxon>Pleosporales</taxon>
        <taxon>Massarineae</taxon>
        <taxon>Didymosphaeriaceae</taxon>
        <taxon>Bimuria</taxon>
    </lineage>
</organism>
<feature type="non-terminal residue" evidence="1">
    <location>
        <position position="73"/>
    </location>
</feature>
<dbReference type="PROSITE" id="PS51257">
    <property type="entry name" value="PROKAR_LIPOPROTEIN"/>
    <property type="match status" value="1"/>
</dbReference>
<dbReference type="EMBL" id="ML976668">
    <property type="protein sequence ID" value="KAF1976005.1"/>
    <property type="molecule type" value="Genomic_DNA"/>
</dbReference>
<evidence type="ECO:0000313" key="2">
    <source>
        <dbReference type="Proteomes" id="UP000800036"/>
    </source>
</evidence>
<name>A0A6A5VG12_9PLEO</name>